<name>N6TUJ9_DENPD</name>
<proteinExistence type="predicted"/>
<organism evidence="1">
    <name type="scientific">Dendroctonus ponderosae</name>
    <name type="common">Mountain pine beetle</name>
    <dbReference type="NCBI Taxonomy" id="77166"/>
    <lineage>
        <taxon>Eukaryota</taxon>
        <taxon>Metazoa</taxon>
        <taxon>Ecdysozoa</taxon>
        <taxon>Arthropoda</taxon>
        <taxon>Hexapoda</taxon>
        <taxon>Insecta</taxon>
        <taxon>Pterygota</taxon>
        <taxon>Neoptera</taxon>
        <taxon>Endopterygota</taxon>
        <taxon>Coleoptera</taxon>
        <taxon>Polyphaga</taxon>
        <taxon>Cucujiformia</taxon>
        <taxon>Curculionidae</taxon>
        <taxon>Scolytinae</taxon>
        <taxon>Dendroctonus</taxon>
    </lineage>
</organism>
<evidence type="ECO:0000313" key="1">
    <source>
        <dbReference type="EMBL" id="ENN81743.1"/>
    </source>
</evidence>
<feature type="non-terminal residue" evidence="1">
    <location>
        <position position="1"/>
    </location>
</feature>
<dbReference type="EMBL" id="KB740065">
    <property type="protein sequence ID" value="ENN81743.1"/>
    <property type="molecule type" value="Genomic_DNA"/>
</dbReference>
<gene>
    <name evidence="1" type="ORF">YQE_01863</name>
</gene>
<protein>
    <submittedName>
        <fullName evidence="1">Uncharacterized protein</fullName>
    </submittedName>
</protein>
<reference evidence="1" key="1">
    <citation type="journal article" date="2013" name="Genome Biol.">
        <title>Draft genome of the mountain pine beetle, Dendroctonus ponderosae Hopkins, a major forest pest.</title>
        <authorList>
            <person name="Keeling C.I."/>
            <person name="Yuen M.M."/>
            <person name="Liao N.Y."/>
            <person name="Docking T.R."/>
            <person name="Chan S.K."/>
            <person name="Taylor G.A."/>
            <person name="Palmquist D.L."/>
            <person name="Jackman S.D."/>
            <person name="Nguyen A."/>
            <person name="Li M."/>
            <person name="Henderson H."/>
            <person name="Janes J.K."/>
            <person name="Zhao Y."/>
            <person name="Pandoh P."/>
            <person name="Moore R."/>
            <person name="Sperling F.A."/>
            <person name="Huber D.P."/>
            <person name="Birol I."/>
            <person name="Jones S.J."/>
            <person name="Bohlmann J."/>
        </authorList>
    </citation>
    <scope>NUCLEOTIDE SEQUENCE</scope>
</reference>
<accession>N6TUJ9</accession>
<sequence length="12" mass="1385">MLERLGVRQSPV</sequence>